<reference evidence="1" key="1">
    <citation type="submission" date="2020-05" db="EMBL/GenBank/DDBJ databases">
        <authorList>
            <person name="Chiriac C."/>
            <person name="Salcher M."/>
            <person name="Ghai R."/>
            <person name="Kavagutti S V."/>
        </authorList>
    </citation>
    <scope>NUCLEOTIDE SEQUENCE</scope>
</reference>
<accession>A0A6J7LWF3</accession>
<dbReference type="EMBL" id="CAFBNE010000203">
    <property type="protein sequence ID" value="CAB4971592.1"/>
    <property type="molecule type" value="Genomic_DNA"/>
</dbReference>
<dbReference type="InterPro" id="IPR021678">
    <property type="entry name" value="DUF3263"/>
</dbReference>
<protein>
    <submittedName>
        <fullName evidence="1">Unannotated protein</fullName>
    </submittedName>
</protein>
<proteinExistence type="predicted"/>
<organism evidence="1">
    <name type="scientific">freshwater metagenome</name>
    <dbReference type="NCBI Taxonomy" id="449393"/>
    <lineage>
        <taxon>unclassified sequences</taxon>
        <taxon>metagenomes</taxon>
        <taxon>ecological metagenomes</taxon>
    </lineage>
</organism>
<name>A0A6J7LWF3_9ZZZZ</name>
<sequence>MPLTDLERELLDFAGTWWKYAGAQDQEIRDRFGLSATNYWQKVNALLDRPEALAYAPVTVKRLKRLRAERQAARSVRRLLD</sequence>
<gene>
    <name evidence="1" type="ORF">UFOPK3772_03427</name>
</gene>
<evidence type="ECO:0000313" key="1">
    <source>
        <dbReference type="EMBL" id="CAB4971592.1"/>
    </source>
</evidence>
<dbReference type="AlphaFoldDB" id="A0A6J7LWF3"/>
<dbReference type="Pfam" id="PF11662">
    <property type="entry name" value="DUF3263"/>
    <property type="match status" value="1"/>
</dbReference>